<evidence type="ECO:0000256" key="1">
    <source>
        <dbReference type="ARBA" id="ARBA00004370"/>
    </source>
</evidence>
<evidence type="ECO:0000259" key="4">
    <source>
        <dbReference type="Pfam" id="PF00905"/>
    </source>
</evidence>
<evidence type="ECO:0000313" key="6">
    <source>
        <dbReference type="EMBL" id="MFC6007420.1"/>
    </source>
</evidence>
<dbReference type="InterPro" id="IPR001460">
    <property type="entry name" value="PCN-bd_Tpept"/>
</dbReference>
<dbReference type="Gene3D" id="3.90.1310.10">
    <property type="entry name" value="Penicillin-binding protein 2a (Domain 2)"/>
    <property type="match status" value="1"/>
</dbReference>
<comment type="subcellular location">
    <subcellularLocation>
        <location evidence="1">Membrane</location>
    </subcellularLocation>
</comment>
<dbReference type="Gene3D" id="3.40.710.10">
    <property type="entry name" value="DD-peptidase/beta-lactamase superfamily"/>
    <property type="match status" value="1"/>
</dbReference>
<proteinExistence type="inferred from homology"/>
<dbReference type="Gene3D" id="3.30.1390.30">
    <property type="entry name" value="Penicillin-binding protein 2a, domain 3"/>
    <property type="match status" value="1"/>
</dbReference>
<comment type="similarity">
    <text evidence="2">Belongs to the transpeptidase family.</text>
</comment>
<dbReference type="Proteomes" id="UP001596189">
    <property type="component" value="Unassembled WGS sequence"/>
</dbReference>
<dbReference type="SUPFAM" id="SSF56601">
    <property type="entry name" value="beta-lactamase/transpeptidase-like"/>
    <property type="match status" value="1"/>
</dbReference>
<dbReference type="RefSeq" id="WP_345716220.1">
    <property type="nucleotide sequence ID" value="NZ_BAABFP010000004.1"/>
</dbReference>
<dbReference type="Pfam" id="PF03717">
    <property type="entry name" value="PBP_dimer"/>
    <property type="match status" value="1"/>
</dbReference>
<comment type="caution">
    <text evidence="6">The sequence shown here is derived from an EMBL/GenBank/DDBJ whole genome shotgun (WGS) entry which is preliminary data.</text>
</comment>
<dbReference type="InterPro" id="IPR005311">
    <property type="entry name" value="PBP_dimer"/>
</dbReference>
<name>A0ABW1JER6_9ACTN</name>
<gene>
    <name evidence="6" type="ORF">ACFQDO_09795</name>
</gene>
<dbReference type="InterPro" id="IPR036138">
    <property type="entry name" value="PBP_dimer_sf"/>
</dbReference>
<keyword evidence="3" id="KW-0472">Membrane</keyword>
<reference evidence="7" key="1">
    <citation type="journal article" date="2019" name="Int. J. Syst. Evol. Microbiol.">
        <title>The Global Catalogue of Microorganisms (GCM) 10K type strain sequencing project: providing services to taxonomists for standard genome sequencing and annotation.</title>
        <authorList>
            <consortium name="The Broad Institute Genomics Platform"/>
            <consortium name="The Broad Institute Genome Sequencing Center for Infectious Disease"/>
            <person name="Wu L."/>
            <person name="Ma J."/>
        </authorList>
    </citation>
    <scope>NUCLEOTIDE SEQUENCE [LARGE SCALE GENOMIC DNA]</scope>
    <source>
        <strain evidence="7">KACC 14249</strain>
    </source>
</reference>
<dbReference type="EMBL" id="JBHSRD010000003">
    <property type="protein sequence ID" value="MFC6007420.1"/>
    <property type="molecule type" value="Genomic_DNA"/>
</dbReference>
<protein>
    <submittedName>
        <fullName evidence="6">Penicillin-binding transpeptidase domain-containing protein</fullName>
    </submittedName>
</protein>
<dbReference type="InterPro" id="IPR012338">
    <property type="entry name" value="Beta-lactam/transpept-like"/>
</dbReference>
<dbReference type="PANTHER" id="PTHR30627">
    <property type="entry name" value="PEPTIDOGLYCAN D,D-TRANSPEPTIDASE"/>
    <property type="match status" value="1"/>
</dbReference>
<dbReference type="PANTHER" id="PTHR30627:SF24">
    <property type="entry name" value="PENICILLIN-BINDING PROTEIN 4B"/>
    <property type="match status" value="1"/>
</dbReference>
<evidence type="ECO:0000256" key="3">
    <source>
        <dbReference type="ARBA" id="ARBA00023136"/>
    </source>
</evidence>
<dbReference type="InterPro" id="IPR050515">
    <property type="entry name" value="Beta-lactam/transpept"/>
</dbReference>
<evidence type="ECO:0000313" key="7">
    <source>
        <dbReference type="Proteomes" id="UP001596189"/>
    </source>
</evidence>
<dbReference type="Pfam" id="PF00905">
    <property type="entry name" value="Transpeptidase"/>
    <property type="match status" value="1"/>
</dbReference>
<accession>A0ABW1JER6</accession>
<evidence type="ECO:0000256" key="2">
    <source>
        <dbReference type="ARBA" id="ARBA00007171"/>
    </source>
</evidence>
<dbReference type="SUPFAM" id="SSF56519">
    <property type="entry name" value="Penicillin binding protein dimerisation domain"/>
    <property type="match status" value="1"/>
</dbReference>
<feature type="domain" description="Penicillin-binding protein transpeptidase" evidence="4">
    <location>
        <begin position="346"/>
        <end position="616"/>
    </location>
</feature>
<organism evidence="6 7">
    <name type="scientific">Angustibacter luteus</name>
    <dbReference type="NCBI Taxonomy" id="658456"/>
    <lineage>
        <taxon>Bacteria</taxon>
        <taxon>Bacillati</taxon>
        <taxon>Actinomycetota</taxon>
        <taxon>Actinomycetes</taxon>
        <taxon>Kineosporiales</taxon>
        <taxon>Kineosporiaceae</taxon>
    </lineage>
</organism>
<sequence length="623" mass="63132">MAAAVVVLLVVVGGGGYLFRQHQQQVDDDAARALATRVASAVAAGDVSGLPVAGSGAAALQKDTAAALKGLGTSKATVTVKSEQRTGDTASATLAVTRTLPGGVTWQYDLPVAMSKGSSWQLAADSRLVHPDLATGETLKVSRTQPERAEITSTSGAKIVAMGDVVDVGVQPSRVTGSVPALAAKVAGIVDVDGGALAKRISAAQKDAFVDVITLRRSDYDAVRSKLRPLPGVVFRERKQPLAPSREFARALLGTVGPVTAEIVQQGKGRYAAGDVAGVSGLQREYDEQLGGTAGTTVEAVGTDGSARSLLEQDAEPGKPLTLTLDPTVQMAADAALAGQKQPSALVAVDVRTGAVLAVANSPTSGLDRALVGKYAPGSTFKVVTTYSLLGDGLKPSDPVACPKTATVGGRSFKNYEKEEFGTVDFRVDFAKSCNTAFVGLSKQLDDGDLATAGQALGIGQTWDLGTNAFTGSIPTNTSDVDKAAAAFGQGRTEVSPLAVAVATGSVARGSYLPPTLVVTGKDKAAATKLDAGSVATLHSLMRDVVTSGTGTALKSVPGGPVYAKTGTAEFGSASGGGQPRTRAWITGWQGDIAFAVLVEEGKSGGTVAGPVAATFLTNLAKG</sequence>
<feature type="domain" description="Penicillin-binding protein dimerisation" evidence="5">
    <location>
        <begin position="144"/>
        <end position="306"/>
    </location>
</feature>
<evidence type="ECO:0000259" key="5">
    <source>
        <dbReference type="Pfam" id="PF03717"/>
    </source>
</evidence>
<keyword evidence="7" id="KW-1185">Reference proteome</keyword>